<dbReference type="InterPro" id="IPR013149">
    <property type="entry name" value="ADH-like_C"/>
</dbReference>
<keyword evidence="4" id="KW-0560">Oxidoreductase</keyword>
<dbReference type="PANTHER" id="PTHR42683">
    <property type="entry name" value="ALDEHYDE REDUCTASE"/>
    <property type="match status" value="1"/>
</dbReference>
<protein>
    <recommendedName>
        <fullName evidence="6">Enoyl reductase (ER) domain-containing protein</fullName>
    </recommendedName>
</protein>
<evidence type="ECO:0000256" key="4">
    <source>
        <dbReference type="ARBA" id="ARBA00023002"/>
    </source>
</evidence>
<keyword evidence="3 5" id="KW-0862">Zinc</keyword>
<keyword evidence="2 5" id="KW-0479">Metal-binding</keyword>
<comment type="cofactor">
    <cofactor evidence="1 5">
        <name>Zn(2+)</name>
        <dbReference type="ChEBI" id="CHEBI:29105"/>
    </cofactor>
</comment>
<dbReference type="InterPro" id="IPR036291">
    <property type="entry name" value="NAD(P)-bd_dom_sf"/>
</dbReference>
<dbReference type="InterPro" id="IPR029752">
    <property type="entry name" value="D-isomer_DH_CS1"/>
</dbReference>
<dbReference type="Pfam" id="PF08240">
    <property type="entry name" value="ADH_N"/>
    <property type="match status" value="1"/>
</dbReference>
<evidence type="ECO:0000259" key="6">
    <source>
        <dbReference type="SMART" id="SM00829"/>
    </source>
</evidence>
<evidence type="ECO:0000313" key="7">
    <source>
        <dbReference type="EMBL" id="KAE8372628.1"/>
    </source>
</evidence>
<dbReference type="SUPFAM" id="SSF51735">
    <property type="entry name" value="NAD(P)-binding Rossmann-fold domains"/>
    <property type="match status" value="1"/>
</dbReference>
<dbReference type="InterPro" id="IPR047109">
    <property type="entry name" value="CAD-like"/>
</dbReference>
<dbReference type="InterPro" id="IPR020843">
    <property type="entry name" value="ER"/>
</dbReference>
<evidence type="ECO:0000256" key="5">
    <source>
        <dbReference type="RuleBase" id="RU361277"/>
    </source>
</evidence>
<proteinExistence type="inferred from homology"/>
<keyword evidence="8" id="KW-1185">Reference proteome</keyword>
<evidence type="ECO:0000256" key="3">
    <source>
        <dbReference type="ARBA" id="ARBA00022833"/>
    </source>
</evidence>
<gene>
    <name evidence="7" type="ORF">BDV26DRAFT_301630</name>
</gene>
<evidence type="ECO:0000256" key="2">
    <source>
        <dbReference type="ARBA" id="ARBA00022723"/>
    </source>
</evidence>
<dbReference type="SMART" id="SM00829">
    <property type="entry name" value="PKS_ER"/>
    <property type="match status" value="1"/>
</dbReference>
<sequence>MSGYTFTTFRGSPSAEIHEVVTERPSLLKDEVLIKVTHSGVCGTDEHFRRSGIALGHEGVGVVTELGPEVKSLKITNPQTYGVASQDSGSFATAAIRSERYLQKIPDGLASDDAAPLMCAGITVWSALSLHGVRPSDTVGVVGIGGLGHLAIQFAKAMGCEVIAFSATSSKEEQSLKLGASCFLSTENRDALPVPKRLDHLLITSSQNPDWDLFIPILANGAKIFPLAVVEENERLDIPYMPCLMKSIQIIFSIPNIRSFRSMLDFAAKHKIGPIIDRDDMTADGIVRSMEKLKAGNTRYRGVLYCDSHN</sequence>
<dbReference type="PROSITE" id="PS00059">
    <property type="entry name" value="ADH_ZINC"/>
    <property type="match status" value="1"/>
</dbReference>
<dbReference type="AlphaFoldDB" id="A0A5N7AUS6"/>
<dbReference type="GO" id="GO:0008270">
    <property type="term" value="F:zinc ion binding"/>
    <property type="evidence" value="ECO:0007669"/>
    <property type="project" value="InterPro"/>
</dbReference>
<evidence type="ECO:0000313" key="8">
    <source>
        <dbReference type="Proteomes" id="UP000326198"/>
    </source>
</evidence>
<comment type="similarity">
    <text evidence="5">Belongs to the zinc-containing alcohol dehydrogenase family.</text>
</comment>
<dbReference type="InterPro" id="IPR013154">
    <property type="entry name" value="ADH-like_N"/>
</dbReference>
<dbReference type="Gene3D" id="3.90.180.10">
    <property type="entry name" value="Medium-chain alcohol dehydrogenases, catalytic domain"/>
    <property type="match status" value="2"/>
</dbReference>
<dbReference type="Pfam" id="PF00107">
    <property type="entry name" value="ADH_zinc_N"/>
    <property type="match status" value="1"/>
</dbReference>
<organism evidence="7 8">
    <name type="scientific">Aspergillus bertholletiae</name>
    <dbReference type="NCBI Taxonomy" id="1226010"/>
    <lineage>
        <taxon>Eukaryota</taxon>
        <taxon>Fungi</taxon>
        <taxon>Dikarya</taxon>
        <taxon>Ascomycota</taxon>
        <taxon>Pezizomycotina</taxon>
        <taxon>Eurotiomycetes</taxon>
        <taxon>Eurotiomycetidae</taxon>
        <taxon>Eurotiales</taxon>
        <taxon>Aspergillaceae</taxon>
        <taxon>Aspergillus</taxon>
        <taxon>Aspergillus subgen. Circumdati</taxon>
    </lineage>
</organism>
<dbReference type="SUPFAM" id="SSF50129">
    <property type="entry name" value="GroES-like"/>
    <property type="match status" value="1"/>
</dbReference>
<reference evidence="7 8" key="1">
    <citation type="submission" date="2019-04" db="EMBL/GenBank/DDBJ databases">
        <title>Friends and foes A comparative genomics studyof 23 Aspergillus species from section Flavi.</title>
        <authorList>
            <consortium name="DOE Joint Genome Institute"/>
            <person name="Kjaerbolling I."/>
            <person name="Vesth T."/>
            <person name="Frisvad J.C."/>
            <person name="Nybo J.L."/>
            <person name="Theobald S."/>
            <person name="Kildgaard S."/>
            <person name="Isbrandt T."/>
            <person name="Kuo A."/>
            <person name="Sato A."/>
            <person name="Lyhne E.K."/>
            <person name="Kogle M.E."/>
            <person name="Wiebenga A."/>
            <person name="Kun R.S."/>
            <person name="Lubbers R.J."/>
            <person name="Makela M.R."/>
            <person name="Barry K."/>
            <person name="Chovatia M."/>
            <person name="Clum A."/>
            <person name="Daum C."/>
            <person name="Haridas S."/>
            <person name="He G."/>
            <person name="LaButti K."/>
            <person name="Lipzen A."/>
            <person name="Mondo S."/>
            <person name="Riley R."/>
            <person name="Salamov A."/>
            <person name="Simmons B.A."/>
            <person name="Magnuson J.K."/>
            <person name="Henrissat B."/>
            <person name="Mortensen U.H."/>
            <person name="Larsen T.O."/>
            <person name="Devries R.P."/>
            <person name="Grigoriev I.V."/>
            <person name="Machida M."/>
            <person name="Baker S.E."/>
            <person name="Andersen M.R."/>
        </authorList>
    </citation>
    <scope>NUCLEOTIDE SEQUENCE [LARGE SCALE GENOMIC DNA]</scope>
    <source>
        <strain evidence="7 8">IBT 29228</strain>
    </source>
</reference>
<dbReference type="InterPro" id="IPR011032">
    <property type="entry name" value="GroES-like_sf"/>
</dbReference>
<dbReference type="Proteomes" id="UP000326198">
    <property type="component" value="Unassembled WGS sequence"/>
</dbReference>
<dbReference type="Gene3D" id="3.40.50.720">
    <property type="entry name" value="NAD(P)-binding Rossmann-like Domain"/>
    <property type="match status" value="1"/>
</dbReference>
<dbReference type="PROSITE" id="PS00065">
    <property type="entry name" value="D_2_HYDROXYACID_DH_1"/>
    <property type="match status" value="1"/>
</dbReference>
<feature type="domain" description="Enoyl reductase (ER)" evidence="6">
    <location>
        <begin position="11"/>
        <end position="304"/>
    </location>
</feature>
<dbReference type="OrthoDB" id="1879366at2759"/>
<evidence type="ECO:0000256" key="1">
    <source>
        <dbReference type="ARBA" id="ARBA00001947"/>
    </source>
</evidence>
<dbReference type="EMBL" id="ML736349">
    <property type="protein sequence ID" value="KAE8372628.1"/>
    <property type="molecule type" value="Genomic_DNA"/>
</dbReference>
<accession>A0A5N7AUS6</accession>
<dbReference type="GO" id="GO:0016616">
    <property type="term" value="F:oxidoreductase activity, acting on the CH-OH group of donors, NAD or NADP as acceptor"/>
    <property type="evidence" value="ECO:0007669"/>
    <property type="project" value="InterPro"/>
</dbReference>
<dbReference type="FunFam" id="3.40.50.720:FF:000022">
    <property type="entry name" value="Cinnamyl alcohol dehydrogenase"/>
    <property type="match status" value="1"/>
</dbReference>
<name>A0A5N7AUS6_9EURO</name>
<dbReference type="InterPro" id="IPR002328">
    <property type="entry name" value="ADH_Zn_CS"/>
</dbReference>